<evidence type="ECO:0000256" key="3">
    <source>
        <dbReference type="ARBA" id="ARBA00012663"/>
    </source>
</evidence>
<evidence type="ECO:0000256" key="6">
    <source>
        <dbReference type="SAM" id="SignalP"/>
    </source>
</evidence>
<dbReference type="Gene3D" id="3.20.20.80">
    <property type="entry name" value="Glycosidases"/>
    <property type="match status" value="1"/>
</dbReference>
<dbReference type="InterPro" id="IPR015883">
    <property type="entry name" value="Glyco_hydro_20_cat"/>
</dbReference>
<dbReference type="SUPFAM" id="SSF51445">
    <property type="entry name" value="(Trans)glycosidases"/>
    <property type="match status" value="1"/>
</dbReference>
<dbReference type="InterPro" id="IPR029018">
    <property type="entry name" value="Hex-like_dom2"/>
</dbReference>
<sequence length="553" mass="64392">MIYNNIRLLIFLSFLSVFTACKKDAKNTIDMYSIIPYPQKLEIKEGRFFLNKNTKFVIHKNLQELKTKSSVFIGLIQKHLGFSLEIKTELDLKTNYIAIDIDNNMTSDEAYSLSITEESIRIIGGSGKGVFNGLQSLRQLLDIDNLKEGTTNEIDIPNVQIEDSPRYVWRGVMVDESRHFFGKEKIKQLLELMSLQKLNKFHWHLTDAPGWRIEIKKYPKLTSIGAIGNYSNSNTEAQFYTQEDIKEIIHFASQRNIEVIPEIDVPGHASAVMRAYPEFSGGGTEKNPHFTFHPAKESTYAFLTEILKEVTTLFPSKYIHIGGDEVSFGNQHWVKDKEVIALMKKEKLKKIKEVETYFINRIRDTILSLNKKVMGWDEVVENNMNNESTVAMWWRHDKPQILEKGLKNNYKMILCPRKPLYFDFVQDDSHSIGRRWDGFCPLDDVYNFPDSSNTIDLENSGILGIQANLWTEQINTEKRFDFMLYPRISALAEAGWTKKSNKSFENFQKRLKTILKIYKSKEIYYFDYFSPENTKEPGRILKPNWVENFSTYK</sequence>
<dbReference type="Pfam" id="PF00728">
    <property type="entry name" value="Glyco_hydro_20"/>
    <property type="match status" value="1"/>
</dbReference>
<dbReference type="CDD" id="cd06563">
    <property type="entry name" value="GH20_chitobiase-like"/>
    <property type="match status" value="1"/>
</dbReference>
<keyword evidence="6" id="KW-0732">Signal</keyword>
<dbReference type="PROSITE" id="PS51257">
    <property type="entry name" value="PROKAR_LIPOPROTEIN"/>
    <property type="match status" value="1"/>
</dbReference>
<evidence type="ECO:0000259" key="8">
    <source>
        <dbReference type="Pfam" id="PF02838"/>
    </source>
</evidence>
<keyword evidence="4" id="KW-0378">Hydrolase</keyword>
<reference evidence="9 10" key="1">
    <citation type="submission" date="2022-09" db="EMBL/GenBank/DDBJ databases">
        <title>Genome sequencing of Flavivirga sp. MEBiC05379.</title>
        <authorList>
            <person name="Oh H.-M."/>
            <person name="Kwon K.K."/>
            <person name="Park M.J."/>
            <person name="Yang S.-H."/>
        </authorList>
    </citation>
    <scope>NUCLEOTIDE SEQUENCE [LARGE SCALE GENOMIC DNA]</scope>
    <source>
        <strain evidence="9 10">MEBiC05379</strain>
    </source>
</reference>
<feature type="chain" id="PRO_5045491311" description="beta-N-acetylhexosaminidase" evidence="6">
    <location>
        <begin position="20"/>
        <end position="553"/>
    </location>
</feature>
<comment type="catalytic activity">
    <reaction evidence="1">
        <text>Hydrolysis of terminal non-reducing N-acetyl-D-hexosamine residues in N-acetyl-beta-D-hexosaminides.</text>
        <dbReference type="EC" id="3.2.1.52"/>
    </reaction>
</comment>
<dbReference type="PANTHER" id="PTHR22600">
    <property type="entry name" value="BETA-HEXOSAMINIDASE"/>
    <property type="match status" value="1"/>
</dbReference>
<feature type="signal peptide" evidence="6">
    <location>
        <begin position="1"/>
        <end position="19"/>
    </location>
</feature>
<dbReference type="InterPro" id="IPR017853">
    <property type="entry name" value="GH"/>
</dbReference>
<dbReference type="InterPro" id="IPR025705">
    <property type="entry name" value="Beta_hexosaminidase_sua/sub"/>
</dbReference>
<evidence type="ECO:0000313" key="10">
    <source>
        <dbReference type="Proteomes" id="UP001337305"/>
    </source>
</evidence>
<protein>
    <recommendedName>
        <fullName evidence="3">beta-N-acetylhexosaminidase</fullName>
        <ecNumber evidence="3">3.2.1.52</ecNumber>
    </recommendedName>
</protein>
<accession>A0ABU7XQ84</accession>
<evidence type="ECO:0000256" key="5">
    <source>
        <dbReference type="ARBA" id="ARBA00023295"/>
    </source>
</evidence>
<keyword evidence="10" id="KW-1185">Reference proteome</keyword>
<comment type="caution">
    <text evidence="9">The sequence shown here is derived from an EMBL/GenBank/DDBJ whole genome shotgun (WGS) entry which is preliminary data.</text>
</comment>
<dbReference type="SUPFAM" id="SSF55545">
    <property type="entry name" value="beta-N-acetylhexosaminidase-like domain"/>
    <property type="match status" value="1"/>
</dbReference>
<dbReference type="PIRSF" id="PIRSF001093">
    <property type="entry name" value="B-hxosamndse_ab_euk"/>
    <property type="match status" value="1"/>
</dbReference>
<evidence type="ECO:0000313" key="9">
    <source>
        <dbReference type="EMBL" id="MEF3832885.1"/>
    </source>
</evidence>
<feature type="domain" description="Glycoside hydrolase family 20 catalytic" evidence="7">
    <location>
        <begin position="167"/>
        <end position="498"/>
    </location>
</feature>
<dbReference type="Gene3D" id="3.30.379.10">
    <property type="entry name" value="Chitobiase/beta-hexosaminidase domain 2-like"/>
    <property type="match status" value="1"/>
</dbReference>
<dbReference type="RefSeq" id="WP_303305253.1">
    <property type="nucleotide sequence ID" value="NZ_JAODOP010000004.1"/>
</dbReference>
<keyword evidence="5" id="KW-0326">Glycosidase</keyword>
<dbReference type="InterPro" id="IPR015882">
    <property type="entry name" value="HEX_bac_N"/>
</dbReference>
<feature type="domain" description="Beta-hexosaminidase bacterial type N-terminal" evidence="8">
    <location>
        <begin position="32"/>
        <end position="163"/>
    </location>
</feature>
<dbReference type="PRINTS" id="PR00738">
    <property type="entry name" value="GLHYDRLASE20"/>
</dbReference>
<evidence type="ECO:0000256" key="1">
    <source>
        <dbReference type="ARBA" id="ARBA00001231"/>
    </source>
</evidence>
<dbReference type="EC" id="3.2.1.52" evidence="3"/>
<comment type="similarity">
    <text evidence="2">Belongs to the glycosyl hydrolase 20 family.</text>
</comment>
<evidence type="ECO:0000259" key="7">
    <source>
        <dbReference type="Pfam" id="PF00728"/>
    </source>
</evidence>
<dbReference type="Proteomes" id="UP001337305">
    <property type="component" value="Unassembled WGS sequence"/>
</dbReference>
<evidence type="ECO:0000256" key="4">
    <source>
        <dbReference type="ARBA" id="ARBA00022801"/>
    </source>
</evidence>
<dbReference type="Pfam" id="PF02838">
    <property type="entry name" value="Glyco_hydro_20b"/>
    <property type="match status" value="1"/>
</dbReference>
<proteinExistence type="inferred from homology"/>
<name>A0ABU7XQ84_9FLAO</name>
<evidence type="ECO:0000256" key="2">
    <source>
        <dbReference type="ARBA" id="ARBA00006285"/>
    </source>
</evidence>
<dbReference type="PANTHER" id="PTHR22600:SF57">
    <property type="entry name" value="BETA-N-ACETYLHEXOSAMINIDASE"/>
    <property type="match status" value="1"/>
</dbReference>
<dbReference type="EMBL" id="JAODOP010000004">
    <property type="protein sequence ID" value="MEF3832885.1"/>
    <property type="molecule type" value="Genomic_DNA"/>
</dbReference>
<organism evidence="9 10">
    <name type="scientific">Flavivirga spongiicola</name>
    <dbReference type="NCBI Taxonomy" id="421621"/>
    <lineage>
        <taxon>Bacteria</taxon>
        <taxon>Pseudomonadati</taxon>
        <taxon>Bacteroidota</taxon>
        <taxon>Flavobacteriia</taxon>
        <taxon>Flavobacteriales</taxon>
        <taxon>Flavobacteriaceae</taxon>
        <taxon>Flavivirga</taxon>
    </lineage>
</organism>
<gene>
    <name evidence="9" type="ORF">N1F79_07075</name>
</gene>